<keyword evidence="5" id="KW-0285">Flavoprotein</keyword>
<dbReference type="Proteomes" id="UP001456524">
    <property type="component" value="Unassembled WGS sequence"/>
</dbReference>
<evidence type="ECO:0000256" key="5">
    <source>
        <dbReference type="RuleBase" id="RU364054"/>
    </source>
</evidence>
<accession>A0ABR1XSJ9</accession>
<dbReference type="EMBL" id="JBBWUH010000005">
    <property type="protein sequence ID" value="KAK8166244.1"/>
    <property type="molecule type" value="Genomic_DNA"/>
</dbReference>
<reference evidence="8 9" key="1">
    <citation type="journal article" date="2022" name="G3 (Bethesda)">
        <title>Enemy or ally: a genomic approach to elucidate the lifestyle of Phyllosticta citrichinaensis.</title>
        <authorList>
            <person name="Buijs V.A."/>
            <person name="Groenewald J.Z."/>
            <person name="Haridas S."/>
            <person name="LaButti K.M."/>
            <person name="Lipzen A."/>
            <person name="Martin F.M."/>
            <person name="Barry K."/>
            <person name="Grigoriev I.V."/>
            <person name="Crous P.W."/>
            <person name="Seidl M.F."/>
        </authorList>
    </citation>
    <scope>NUCLEOTIDE SEQUENCE [LARGE SCALE GENOMIC DNA]</scope>
    <source>
        <strain evidence="8 9">CBS 129764</strain>
    </source>
</reference>
<evidence type="ECO:0000256" key="3">
    <source>
        <dbReference type="ARBA" id="ARBA00023002"/>
    </source>
</evidence>
<comment type="function">
    <text evidence="5">Converts proline to delta-1-pyrroline-5-carboxylate.</text>
</comment>
<comment type="cofactor">
    <cofactor evidence="5">
        <name>FAD</name>
        <dbReference type="ChEBI" id="CHEBI:57692"/>
    </cofactor>
</comment>
<name>A0ABR1XSJ9_9PEZI</name>
<gene>
    <name evidence="8" type="ORF">IWX90DRAFT_206623</name>
</gene>
<keyword evidence="4 5" id="KW-0642">Proline metabolism</keyword>
<dbReference type="Gene3D" id="3.20.20.220">
    <property type="match status" value="1"/>
</dbReference>
<feature type="domain" description="Proline dehydrogenase" evidence="7">
    <location>
        <begin position="162"/>
        <end position="526"/>
    </location>
</feature>
<dbReference type="InterPro" id="IPR015659">
    <property type="entry name" value="Proline_oxidase"/>
</dbReference>
<dbReference type="PANTHER" id="PTHR13914">
    <property type="entry name" value="PROLINE OXIDASE"/>
    <property type="match status" value="1"/>
</dbReference>
<feature type="region of interest" description="Disordered" evidence="6">
    <location>
        <begin position="53"/>
        <end position="82"/>
    </location>
</feature>
<proteinExistence type="inferred from homology"/>
<dbReference type="InterPro" id="IPR002872">
    <property type="entry name" value="Proline_DH_dom"/>
</dbReference>
<evidence type="ECO:0000256" key="4">
    <source>
        <dbReference type="ARBA" id="ARBA00023062"/>
    </source>
</evidence>
<evidence type="ECO:0000313" key="8">
    <source>
        <dbReference type="EMBL" id="KAK8166244.1"/>
    </source>
</evidence>
<sequence length="549" mass="60455">MLSRIVQAHRFCPAPRQSLLHAGPERRSRIRVYTAPLTLHRLVHHGRRLYVKPSESKSATVATSPEHDPFLNQPPAEEPPSPSLPQHVLSYLPFSHIVKTYLITLALANPFLYRLCFSALHLLAYPPLPVLDPDRNRALGYILKKTFYSQFCAGQSKAEVERTAARVRSVGYDGLSLEFALEVLLDDIESSSADKTPAADSKETARQIETWRTGALQTVKMVREGEFAALKWSGLGHHALHLLKQNQPPTPAMASALNAVCGLASQRRVSLLPGAEEEITNPGIDAWTLALMARYNRPPYSSPAHPVMYNTYQAYLRSTPAKLAQHLRLAREGGFVIGVKLVRGAYLAKEPRGAIWATKEQTDAAYDGLAAEMLQRRWGKWLKMSTGGGGAAAAKDGEEGWPQLALMLATHNITSVRRAQALRNRLLASSRPSPSPSPSELDPVPLVFAQLQGMADEVGCEIIATAAAARAANAAPSLCFPVDEPPNRPLVDVPRAYKNIVWGTPGECLQFLLRRAQENRDAVGRTEGTRRAMGREIVRRAGERVRWRG</sequence>
<evidence type="ECO:0000256" key="1">
    <source>
        <dbReference type="ARBA" id="ARBA00005869"/>
    </source>
</evidence>
<keyword evidence="9" id="KW-1185">Reference proteome</keyword>
<keyword evidence="3 5" id="KW-0560">Oxidoreductase</keyword>
<keyword evidence="5" id="KW-0274">FAD</keyword>
<dbReference type="PANTHER" id="PTHR13914:SF30">
    <property type="entry name" value="PROLINE DEHYDROGENASE"/>
    <property type="match status" value="1"/>
</dbReference>
<dbReference type="InterPro" id="IPR029041">
    <property type="entry name" value="FAD-linked_oxidoreductase-like"/>
</dbReference>
<dbReference type="SUPFAM" id="SSF51730">
    <property type="entry name" value="FAD-linked oxidoreductase"/>
    <property type="match status" value="1"/>
</dbReference>
<dbReference type="Pfam" id="PF01619">
    <property type="entry name" value="Pro_dh"/>
    <property type="match status" value="1"/>
</dbReference>
<evidence type="ECO:0000256" key="2">
    <source>
        <dbReference type="ARBA" id="ARBA00012695"/>
    </source>
</evidence>
<evidence type="ECO:0000313" key="9">
    <source>
        <dbReference type="Proteomes" id="UP001456524"/>
    </source>
</evidence>
<protein>
    <recommendedName>
        <fullName evidence="2 5">Proline dehydrogenase</fullName>
        <ecNumber evidence="2 5">1.5.5.2</ecNumber>
    </recommendedName>
</protein>
<organism evidence="8 9">
    <name type="scientific">Phyllosticta citrichinensis</name>
    <dbReference type="NCBI Taxonomy" id="1130410"/>
    <lineage>
        <taxon>Eukaryota</taxon>
        <taxon>Fungi</taxon>
        <taxon>Dikarya</taxon>
        <taxon>Ascomycota</taxon>
        <taxon>Pezizomycotina</taxon>
        <taxon>Dothideomycetes</taxon>
        <taxon>Dothideomycetes incertae sedis</taxon>
        <taxon>Botryosphaeriales</taxon>
        <taxon>Phyllostictaceae</taxon>
        <taxon>Phyllosticta</taxon>
    </lineage>
</organism>
<comment type="caution">
    <text evidence="8">The sequence shown here is derived from an EMBL/GenBank/DDBJ whole genome shotgun (WGS) entry which is preliminary data.</text>
</comment>
<comment type="similarity">
    <text evidence="1 5">Belongs to the proline oxidase family.</text>
</comment>
<evidence type="ECO:0000256" key="6">
    <source>
        <dbReference type="SAM" id="MobiDB-lite"/>
    </source>
</evidence>
<comment type="catalytic activity">
    <reaction evidence="5">
        <text>L-proline + a quinone = (S)-1-pyrroline-5-carboxylate + a quinol + H(+)</text>
        <dbReference type="Rhea" id="RHEA:23784"/>
        <dbReference type="ChEBI" id="CHEBI:15378"/>
        <dbReference type="ChEBI" id="CHEBI:17388"/>
        <dbReference type="ChEBI" id="CHEBI:24646"/>
        <dbReference type="ChEBI" id="CHEBI:60039"/>
        <dbReference type="ChEBI" id="CHEBI:132124"/>
        <dbReference type="EC" id="1.5.5.2"/>
    </reaction>
</comment>
<evidence type="ECO:0000259" key="7">
    <source>
        <dbReference type="Pfam" id="PF01619"/>
    </source>
</evidence>
<dbReference type="EC" id="1.5.5.2" evidence="2 5"/>